<feature type="compositionally biased region" description="Basic and acidic residues" evidence="1">
    <location>
        <begin position="377"/>
        <end position="392"/>
    </location>
</feature>
<organism evidence="3 4">
    <name type="scientific">Phialocephala subalpina</name>
    <dbReference type="NCBI Taxonomy" id="576137"/>
    <lineage>
        <taxon>Eukaryota</taxon>
        <taxon>Fungi</taxon>
        <taxon>Dikarya</taxon>
        <taxon>Ascomycota</taxon>
        <taxon>Pezizomycotina</taxon>
        <taxon>Leotiomycetes</taxon>
        <taxon>Helotiales</taxon>
        <taxon>Mollisiaceae</taxon>
        <taxon>Phialocephala</taxon>
        <taxon>Phialocephala fortinii species complex</taxon>
    </lineage>
</organism>
<dbReference type="Proteomes" id="UP000184330">
    <property type="component" value="Unassembled WGS sequence"/>
</dbReference>
<feature type="compositionally biased region" description="Basic residues" evidence="1">
    <location>
        <begin position="1"/>
        <end position="13"/>
    </location>
</feature>
<reference evidence="3 4" key="1">
    <citation type="submission" date="2016-03" db="EMBL/GenBank/DDBJ databases">
        <authorList>
            <person name="Ploux O."/>
        </authorList>
    </citation>
    <scope>NUCLEOTIDE SEQUENCE [LARGE SCALE GENOMIC DNA]</scope>
    <source>
        <strain evidence="3 4">UAMH 11012</strain>
    </source>
</reference>
<dbReference type="PANTHER" id="PTHR35391:SF5">
    <property type="entry name" value="DUF6590 DOMAIN-CONTAINING PROTEIN"/>
    <property type="match status" value="1"/>
</dbReference>
<evidence type="ECO:0000256" key="1">
    <source>
        <dbReference type="SAM" id="MobiDB-lite"/>
    </source>
</evidence>
<feature type="region of interest" description="Disordered" evidence="1">
    <location>
        <begin position="311"/>
        <end position="452"/>
    </location>
</feature>
<dbReference type="EMBL" id="FJOG01000042">
    <property type="protein sequence ID" value="CZR67204.1"/>
    <property type="molecule type" value="Genomic_DNA"/>
</dbReference>
<feature type="compositionally biased region" description="Low complexity" evidence="1">
    <location>
        <begin position="77"/>
        <end position="87"/>
    </location>
</feature>
<feature type="compositionally biased region" description="Low complexity" evidence="1">
    <location>
        <begin position="346"/>
        <end position="371"/>
    </location>
</feature>
<feature type="compositionally biased region" description="Basic and acidic residues" evidence="1">
    <location>
        <begin position="417"/>
        <end position="428"/>
    </location>
</feature>
<evidence type="ECO:0000259" key="2">
    <source>
        <dbReference type="Pfam" id="PF20233"/>
    </source>
</evidence>
<protein>
    <recommendedName>
        <fullName evidence="2">DUF6590 domain-containing protein</fullName>
    </recommendedName>
</protein>
<accession>A0A1L7XQ84</accession>
<proteinExistence type="predicted"/>
<name>A0A1L7XQ84_9HELO</name>
<dbReference type="AlphaFoldDB" id="A0A1L7XQ84"/>
<dbReference type="InterPro" id="IPR046497">
    <property type="entry name" value="DUF6590"/>
</dbReference>
<gene>
    <name evidence="3" type="ORF">PAC_17103</name>
</gene>
<keyword evidence="4" id="KW-1185">Reference proteome</keyword>
<evidence type="ECO:0000313" key="4">
    <source>
        <dbReference type="Proteomes" id="UP000184330"/>
    </source>
</evidence>
<feature type="domain" description="DUF6590" evidence="2">
    <location>
        <begin position="148"/>
        <end position="301"/>
    </location>
</feature>
<dbReference type="PANTHER" id="PTHR35391">
    <property type="entry name" value="C2H2-TYPE DOMAIN-CONTAINING PROTEIN-RELATED"/>
    <property type="match status" value="1"/>
</dbReference>
<dbReference type="OrthoDB" id="3559580at2759"/>
<evidence type="ECO:0000313" key="3">
    <source>
        <dbReference type="EMBL" id="CZR67204.1"/>
    </source>
</evidence>
<feature type="region of interest" description="Disordered" evidence="1">
    <location>
        <begin position="1"/>
        <end position="24"/>
    </location>
</feature>
<dbReference type="Pfam" id="PF20233">
    <property type="entry name" value="DUF6590"/>
    <property type="match status" value="1"/>
</dbReference>
<feature type="compositionally biased region" description="Acidic residues" evidence="1">
    <location>
        <begin position="406"/>
        <end position="416"/>
    </location>
</feature>
<sequence length="530" mass="58824">MSSSSRSKHRSKRSSSSSYYPTQWSQWEWDTERADWKRYRLKAKDEYEFEYESTSAAADSAEPRTPQPSLDPISEDSYSSSANYALSSGPSVAGITRGLAASSLASETTAVPPRNQTPGVSDTHITTINPYTDKEEFDPHYKVHKTFEFKQGRVFKVLWSEPSGQGGGRGDGSSNPETYTEGVNKFGEPSFQKVRRFVIIRPLAGHCICLPINTYSRQGVTKNGVHAGDHTIAYSGIKAVYFKGEKAKGLTKKPLKIVTKNPRHKLADTSRLNYAKTYTVEYNVKVWFIGNVDKDSMWHLITDFNQVHPPLGTQGLTEPSPFQDGETSYADGGMEDSYDSYTPQDSGYGSMAASYGSPASSYSQPSYSASYDQPHAPTEKYPRGSSHSERPSRSRGKGKAVQRDEVPEEDIAEDPGEAEHGYDKHAYEDPGEPEYDYDAYNQARHDEGDYAAHEYGPATEHHVVEAPLDEGHQMYHDPACAPEAEAAAYDYSAAPEDYEHHGRAHGDYVEHEGVHTGTYHAAVAEHSDEE</sequence>
<feature type="region of interest" description="Disordered" evidence="1">
    <location>
        <begin position="51"/>
        <end position="87"/>
    </location>
</feature>
<feature type="compositionally biased region" description="Basic and acidic residues" evidence="1">
    <location>
        <begin position="443"/>
        <end position="452"/>
    </location>
</feature>